<accession>V5BQF5</accession>
<evidence type="ECO:0000256" key="3">
    <source>
        <dbReference type="ARBA" id="ARBA00022840"/>
    </source>
</evidence>
<feature type="domain" description="GHMP kinase N-terminal" evidence="4">
    <location>
        <begin position="78"/>
        <end position="171"/>
    </location>
</feature>
<dbReference type="InterPro" id="IPR053034">
    <property type="entry name" value="Glucuronokinase-like"/>
</dbReference>
<reference evidence="5 6" key="1">
    <citation type="journal article" date="2013" name="Genome Announc.">
        <title>Draft Genome Sequence of the Methanotrophic Gammaproteobacterium Methyloglobulus morosus DSM 22980 Strain KoM1.</title>
        <authorList>
            <person name="Poehlein A."/>
            <person name="Deutzmann J.S."/>
            <person name="Daniel R."/>
            <person name="Simeonova D.D."/>
        </authorList>
    </citation>
    <scope>NUCLEOTIDE SEQUENCE [LARGE SCALE GENOMIC DNA]</scope>
    <source>
        <strain evidence="5 6">KoM1</strain>
    </source>
</reference>
<dbReference type="EMBL" id="AYLO01000161">
    <property type="protein sequence ID" value="ESS66803.1"/>
    <property type="molecule type" value="Genomic_DNA"/>
</dbReference>
<dbReference type="PANTHER" id="PTHR38710">
    <property type="entry name" value="WITH PUTATIVE URIDYL PYROPHOSPHORYLASE-RELATED"/>
    <property type="match status" value="1"/>
</dbReference>
<dbReference type="Proteomes" id="UP000017842">
    <property type="component" value="Unassembled WGS sequence"/>
</dbReference>
<organism evidence="5 6">
    <name type="scientific">Methyloglobulus morosus KoM1</name>
    <dbReference type="NCBI Taxonomy" id="1116472"/>
    <lineage>
        <taxon>Bacteria</taxon>
        <taxon>Pseudomonadati</taxon>
        <taxon>Pseudomonadota</taxon>
        <taxon>Gammaproteobacteria</taxon>
        <taxon>Methylococcales</taxon>
        <taxon>Methylococcaceae</taxon>
        <taxon>Methyloglobulus</taxon>
    </lineage>
</organism>
<dbReference type="AlphaFoldDB" id="V5BQF5"/>
<dbReference type="InterPro" id="IPR036554">
    <property type="entry name" value="GHMP_kinase_C_sf"/>
</dbReference>
<dbReference type="InterPro" id="IPR006204">
    <property type="entry name" value="GHMP_kinase_N_dom"/>
</dbReference>
<dbReference type="Gene3D" id="3.30.230.120">
    <property type="match status" value="1"/>
</dbReference>
<dbReference type="GO" id="GO:0016301">
    <property type="term" value="F:kinase activity"/>
    <property type="evidence" value="ECO:0007669"/>
    <property type="project" value="UniProtKB-KW"/>
</dbReference>
<dbReference type="PATRIC" id="fig|1116472.3.peg.3937"/>
<dbReference type="OrthoDB" id="3694612at2"/>
<dbReference type="SUPFAM" id="SSF55060">
    <property type="entry name" value="GHMP Kinase, C-terminal domain"/>
    <property type="match status" value="1"/>
</dbReference>
<keyword evidence="6" id="KW-1185">Reference proteome</keyword>
<dbReference type="PANTHER" id="PTHR38710:SF1">
    <property type="entry name" value="WITH PUTATIVE URIDYL PYROPHOSPHORYLASE-RELATED"/>
    <property type="match status" value="1"/>
</dbReference>
<dbReference type="InterPro" id="IPR020568">
    <property type="entry name" value="Ribosomal_Su5_D2-typ_SF"/>
</dbReference>
<evidence type="ECO:0000259" key="4">
    <source>
        <dbReference type="Pfam" id="PF00288"/>
    </source>
</evidence>
<comment type="caution">
    <text evidence="5">The sequence shown here is derived from an EMBL/GenBank/DDBJ whole genome shotgun (WGS) entry which is preliminary data.</text>
</comment>
<dbReference type="Pfam" id="PF00288">
    <property type="entry name" value="GHMP_kinases_N"/>
    <property type="match status" value="1"/>
</dbReference>
<keyword evidence="2 5" id="KW-0418">Kinase</keyword>
<keyword evidence="3" id="KW-0067">ATP-binding</keyword>
<sequence length="334" mass="37173">MNIVTRSYPRAALVGNPSDGYFGKTIAFVFTNFRAEVTLWESTKLEILPNERDKPVFASIDQLVEDVRKYGYYGGVRLVKAAIKRFFEYCKIESITIDKRNFTLRYDTTIPYGLGLAGSSAIITACMNGLMQFYGVSIPKPQLANLILSAEKDELQIEAGLQDRVVQVFQGLVYMDFDKALMEKRGYGTYEPLDVNLLPNLYIAYSTNLAEGSEITHNNLRERFNHSDREVLNALAECAELTVQVRRLLEAHRGTEIGVLLNRNFDLRRSILKISEGNLGMVEAARSVGASANFTGSGGAIIGTYKDETMYECLVTKLSATNAKVIKPEIGLSG</sequence>
<gene>
    <name evidence="5" type="ORF">MGMO_176c00140</name>
</gene>
<evidence type="ECO:0000256" key="1">
    <source>
        <dbReference type="ARBA" id="ARBA00022741"/>
    </source>
</evidence>
<dbReference type="STRING" id="1116472.MGMO_176c00140"/>
<name>V5BQF5_9GAMM</name>
<dbReference type="GO" id="GO:0005524">
    <property type="term" value="F:ATP binding"/>
    <property type="evidence" value="ECO:0007669"/>
    <property type="project" value="UniProtKB-KW"/>
</dbReference>
<evidence type="ECO:0000256" key="2">
    <source>
        <dbReference type="ARBA" id="ARBA00022777"/>
    </source>
</evidence>
<dbReference type="SUPFAM" id="SSF54211">
    <property type="entry name" value="Ribosomal protein S5 domain 2-like"/>
    <property type="match status" value="1"/>
</dbReference>
<keyword evidence="1" id="KW-0547">Nucleotide-binding</keyword>
<dbReference type="eggNOG" id="COG1577">
    <property type="taxonomic scope" value="Bacteria"/>
</dbReference>
<keyword evidence="2 5" id="KW-0808">Transferase</keyword>
<evidence type="ECO:0000313" key="6">
    <source>
        <dbReference type="Proteomes" id="UP000017842"/>
    </source>
</evidence>
<protein>
    <submittedName>
        <fullName evidence="5">GHMP kinase</fullName>
    </submittedName>
</protein>
<proteinExistence type="predicted"/>
<dbReference type="RefSeq" id="WP_023496532.1">
    <property type="nucleotide sequence ID" value="NZ_AYLO01000161.1"/>
</dbReference>
<evidence type="ECO:0000313" key="5">
    <source>
        <dbReference type="EMBL" id="ESS66803.1"/>
    </source>
</evidence>